<protein>
    <recommendedName>
        <fullName evidence="4">G-protein coupled receptors family 1 profile domain-containing protein</fullName>
    </recommendedName>
</protein>
<keyword evidence="1" id="KW-0812">Transmembrane</keyword>
<proteinExistence type="predicted"/>
<dbReference type="AlphaFoldDB" id="A0AAD4R0K5"/>
<keyword evidence="3" id="KW-1185">Reference proteome</keyword>
<evidence type="ECO:0008006" key="4">
    <source>
        <dbReference type="Google" id="ProtNLM"/>
    </source>
</evidence>
<evidence type="ECO:0000313" key="2">
    <source>
        <dbReference type="EMBL" id="KAI1702091.1"/>
    </source>
</evidence>
<dbReference type="EMBL" id="JAKKPZ010000105">
    <property type="protein sequence ID" value="KAI1702091.1"/>
    <property type="molecule type" value="Genomic_DNA"/>
</dbReference>
<feature type="transmembrane region" description="Helical" evidence="1">
    <location>
        <begin position="83"/>
        <end position="105"/>
    </location>
</feature>
<feature type="transmembrane region" description="Helical" evidence="1">
    <location>
        <begin position="117"/>
        <end position="136"/>
    </location>
</feature>
<keyword evidence="1" id="KW-1133">Transmembrane helix</keyword>
<reference evidence="2" key="1">
    <citation type="submission" date="2022-01" db="EMBL/GenBank/DDBJ databases">
        <title>Genome Sequence Resource for Two Populations of Ditylenchus destructor, the Migratory Endoparasitic Phytonematode.</title>
        <authorList>
            <person name="Zhang H."/>
            <person name="Lin R."/>
            <person name="Xie B."/>
        </authorList>
    </citation>
    <scope>NUCLEOTIDE SEQUENCE</scope>
    <source>
        <strain evidence="2">BazhouSP</strain>
    </source>
</reference>
<accession>A0AAD4R0K5</accession>
<evidence type="ECO:0000313" key="3">
    <source>
        <dbReference type="Proteomes" id="UP001201812"/>
    </source>
</evidence>
<name>A0AAD4R0K5_9BILA</name>
<sequence>MSVYVYAPGVPIFFLTLDRCMALKFPVQYHNNSKWIRGRLPAVTTVLTVLWCVAYLTTIVVSVPPDMTQATYCQTLTCVKNRVALVTIVSDILLNVVPTVFAIVFLNVTGVSPGNIIGNNVILMFTLDAAICSLFYNRTYMRKAFKNGKICFMHSSGNANT</sequence>
<comment type="caution">
    <text evidence="2">The sequence shown here is derived from an EMBL/GenBank/DDBJ whole genome shotgun (WGS) entry which is preliminary data.</text>
</comment>
<evidence type="ECO:0000256" key="1">
    <source>
        <dbReference type="SAM" id="Phobius"/>
    </source>
</evidence>
<keyword evidence="1" id="KW-0472">Membrane</keyword>
<organism evidence="2 3">
    <name type="scientific">Ditylenchus destructor</name>
    <dbReference type="NCBI Taxonomy" id="166010"/>
    <lineage>
        <taxon>Eukaryota</taxon>
        <taxon>Metazoa</taxon>
        <taxon>Ecdysozoa</taxon>
        <taxon>Nematoda</taxon>
        <taxon>Chromadorea</taxon>
        <taxon>Rhabditida</taxon>
        <taxon>Tylenchina</taxon>
        <taxon>Tylenchomorpha</taxon>
        <taxon>Sphaerularioidea</taxon>
        <taxon>Anguinidae</taxon>
        <taxon>Anguininae</taxon>
        <taxon>Ditylenchus</taxon>
    </lineage>
</organism>
<feature type="transmembrane region" description="Helical" evidence="1">
    <location>
        <begin position="42"/>
        <end position="63"/>
    </location>
</feature>
<dbReference type="Proteomes" id="UP001201812">
    <property type="component" value="Unassembled WGS sequence"/>
</dbReference>
<gene>
    <name evidence="2" type="ORF">DdX_15684</name>
</gene>